<feature type="signal peptide" evidence="1">
    <location>
        <begin position="1"/>
        <end position="23"/>
    </location>
</feature>
<sequence length="193" mass="21177">MWKANLAFIVGLSIMACPVSSQAQIITATDTTSEASVQIINTPYLLQPENRYGAVWVALDKNTLKNGRTPLQKGSYGTVEAQEKVCFSSNETKKSKILVIFINTKSQPLTITSTNLSPAKSLSDASDRNKTLLVALDNMTLTDTITSGEEDNWRKGNPKKISLLSGSTAWIEPGIHTLKNVGREKSEFITIEW</sequence>
<evidence type="ECO:0000313" key="3">
    <source>
        <dbReference type="Proteomes" id="UP000188937"/>
    </source>
</evidence>
<feature type="chain" id="PRO_5013182863" evidence="1">
    <location>
        <begin position="24"/>
        <end position="193"/>
    </location>
</feature>
<dbReference type="AlphaFoldDB" id="A0A1U9KJY0"/>
<dbReference type="KEGG" id="aace:A0U92_16335"/>
<dbReference type="RefSeq" id="WP_077814065.1">
    <property type="nucleotide sequence ID" value="NZ_CP014692.1"/>
</dbReference>
<keyword evidence="3" id="KW-1185">Reference proteome</keyword>
<proteinExistence type="predicted"/>
<name>A0A1U9KJY0_ACEAC</name>
<dbReference type="PROSITE" id="PS51257">
    <property type="entry name" value="PROKAR_LIPOPROTEIN"/>
    <property type="match status" value="1"/>
</dbReference>
<gene>
    <name evidence="2" type="ORF">A0U92_16335</name>
</gene>
<dbReference type="EMBL" id="CP014692">
    <property type="protein sequence ID" value="AQS86058.1"/>
    <property type="molecule type" value="Genomic_DNA"/>
</dbReference>
<dbReference type="OrthoDB" id="9978213at2"/>
<protein>
    <submittedName>
        <fullName evidence="2">Uncharacterized protein</fullName>
    </submittedName>
</protein>
<evidence type="ECO:0000313" key="2">
    <source>
        <dbReference type="EMBL" id="AQS86058.1"/>
    </source>
</evidence>
<organism evidence="2 3">
    <name type="scientific">Acetobacter aceti</name>
    <dbReference type="NCBI Taxonomy" id="435"/>
    <lineage>
        <taxon>Bacteria</taxon>
        <taxon>Pseudomonadati</taxon>
        <taxon>Pseudomonadota</taxon>
        <taxon>Alphaproteobacteria</taxon>
        <taxon>Acetobacterales</taxon>
        <taxon>Acetobacteraceae</taxon>
        <taxon>Acetobacter</taxon>
        <taxon>Acetobacter subgen. Acetobacter</taxon>
    </lineage>
</organism>
<dbReference type="Proteomes" id="UP000188937">
    <property type="component" value="Chromosome"/>
</dbReference>
<reference evidence="2 3" key="1">
    <citation type="submission" date="2016-03" db="EMBL/GenBank/DDBJ databases">
        <title>Acetic acid bacteria sequencing.</title>
        <authorList>
            <person name="Brandt J."/>
            <person name="Jakob F."/>
            <person name="Vogel R.F."/>
        </authorList>
    </citation>
    <scope>NUCLEOTIDE SEQUENCE [LARGE SCALE GENOMIC DNA]</scope>
    <source>
        <strain evidence="2 3">TMW2.1153</strain>
    </source>
</reference>
<evidence type="ECO:0000256" key="1">
    <source>
        <dbReference type="SAM" id="SignalP"/>
    </source>
</evidence>
<keyword evidence="1" id="KW-0732">Signal</keyword>
<dbReference type="STRING" id="435.A0U92_16335"/>
<accession>A0A1U9KJY0</accession>